<organism evidence="1 2">
    <name type="scientific">Merluccius polli</name>
    <name type="common">Benguela hake</name>
    <name type="synonym">Merluccius cadenati</name>
    <dbReference type="NCBI Taxonomy" id="89951"/>
    <lineage>
        <taxon>Eukaryota</taxon>
        <taxon>Metazoa</taxon>
        <taxon>Chordata</taxon>
        <taxon>Craniata</taxon>
        <taxon>Vertebrata</taxon>
        <taxon>Euteleostomi</taxon>
        <taxon>Actinopterygii</taxon>
        <taxon>Neopterygii</taxon>
        <taxon>Teleostei</taxon>
        <taxon>Neoteleostei</taxon>
        <taxon>Acanthomorphata</taxon>
        <taxon>Zeiogadaria</taxon>
        <taxon>Gadariae</taxon>
        <taxon>Gadiformes</taxon>
        <taxon>Gadoidei</taxon>
        <taxon>Merlucciidae</taxon>
        <taxon>Merluccius</taxon>
    </lineage>
</organism>
<dbReference type="Proteomes" id="UP001174136">
    <property type="component" value="Unassembled WGS sequence"/>
</dbReference>
<accession>A0AA47P6X6</accession>
<dbReference type="AlphaFoldDB" id="A0AA47P6X6"/>
<evidence type="ECO:0000313" key="2">
    <source>
        <dbReference type="Proteomes" id="UP001174136"/>
    </source>
</evidence>
<name>A0AA47P6X6_MERPO</name>
<sequence>MCGELLACRSVDERTYEIKMSVPSGKEKVVDGFKIREVNITGKELSNDEVMVSFMGLPA</sequence>
<proteinExistence type="predicted"/>
<keyword evidence="2" id="KW-1185">Reference proteome</keyword>
<protein>
    <submittedName>
        <fullName evidence="1">Uncharacterized protein</fullName>
    </submittedName>
</protein>
<comment type="caution">
    <text evidence="1">The sequence shown here is derived from an EMBL/GenBank/DDBJ whole genome shotgun (WGS) entry which is preliminary data.</text>
</comment>
<reference evidence="1" key="1">
    <citation type="journal article" date="2023" name="Front. Mar. Sci.">
        <title>A new Merluccius polli reference genome to investigate the effects of global change in West African waters.</title>
        <authorList>
            <person name="Mateo J.L."/>
            <person name="Blanco-Fernandez C."/>
            <person name="Garcia-Vazquez E."/>
            <person name="Machado-Schiaffino G."/>
        </authorList>
    </citation>
    <scope>NUCLEOTIDE SEQUENCE</scope>
    <source>
        <strain evidence="1">C29</strain>
        <tissue evidence="1">Fin</tissue>
    </source>
</reference>
<dbReference type="EMBL" id="JAOPHQ010000854">
    <property type="protein sequence ID" value="KAK0153321.1"/>
    <property type="molecule type" value="Genomic_DNA"/>
</dbReference>
<evidence type="ECO:0000313" key="1">
    <source>
        <dbReference type="EMBL" id="KAK0153321.1"/>
    </source>
</evidence>
<gene>
    <name evidence="1" type="ORF">N1851_005003</name>
</gene>